<reference evidence="3" key="1">
    <citation type="journal article" date="2015" name="Nature">
        <title>Complex archaea that bridge the gap between prokaryotes and eukaryotes.</title>
        <authorList>
            <person name="Spang A."/>
            <person name="Saw J.H."/>
            <person name="Jorgensen S.L."/>
            <person name="Zaremba-Niedzwiedzka K."/>
            <person name="Martijn J."/>
            <person name="Lind A.E."/>
            <person name="van Eijk R."/>
            <person name="Schleper C."/>
            <person name="Guy L."/>
            <person name="Ettema T.J."/>
        </authorList>
    </citation>
    <scope>NUCLEOTIDE SEQUENCE</scope>
</reference>
<evidence type="ECO:0000313" key="3">
    <source>
        <dbReference type="EMBL" id="KKO05794.1"/>
    </source>
</evidence>
<organism evidence="3">
    <name type="scientific">marine sediment metagenome</name>
    <dbReference type="NCBI Taxonomy" id="412755"/>
    <lineage>
        <taxon>unclassified sequences</taxon>
        <taxon>metagenomes</taxon>
        <taxon>ecological metagenomes</taxon>
    </lineage>
</organism>
<feature type="region of interest" description="Disordered" evidence="1">
    <location>
        <begin position="189"/>
        <end position="216"/>
    </location>
</feature>
<dbReference type="Gene3D" id="1.20.120.20">
    <property type="entry name" value="Apolipoprotein"/>
    <property type="match status" value="1"/>
</dbReference>
<dbReference type="EMBL" id="LAZR01000018">
    <property type="protein sequence ID" value="KKO05794.1"/>
    <property type="molecule type" value="Genomic_DNA"/>
</dbReference>
<feature type="compositionally biased region" description="Acidic residues" evidence="1">
    <location>
        <begin position="433"/>
        <end position="446"/>
    </location>
</feature>
<feature type="compositionally biased region" description="Gly residues" evidence="1">
    <location>
        <begin position="419"/>
        <end position="432"/>
    </location>
</feature>
<keyword evidence="2" id="KW-1133">Transmembrane helix</keyword>
<keyword evidence="2" id="KW-0812">Transmembrane</keyword>
<accession>A0A0F9YMF3</accession>
<evidence type="ECO:0000256" key="1">
    <source>
        <dbReference type="SAM" id="MobiDB-lite"/>
    </source>
</evidence>
<feature type="compositionally biased region" description="Gly residues" evidence="1">
    <location>
        <begin position="267"/>
        <end position="296"/>
    </location>
</feature>
<sequence length="574" mass="59525">MIKKAVLPLLTAPFLMVFADFTEAQTFVGYVRQGYCRPDASQPHNVIPVSECSAEAVRAANIWLGLNPPPNSGFYSYELTSPSKYRPNSSSTCSSVGLTCVYVAMSFFERFSDIPEGYYGSQLTDEQCATNNNGTFTTSDPSVYNYLSSGGSVRANGGACTVSSTGGVSACTGSGETLECTINVESTSTGEFSTPGVGIDGSLQPSSPSVPDETPNIPSYLTPLPGGCSDASNCLTIGETSYVVDWSTAPDYFSYVDSNGVVRRNPSGGGGGDTGGGDSGNGNGDNPGGGGSGGGSTVPDFEFDDSGIIEAIRSSGQSNRNSINALSNDVTGAIRNQTNDLNAATSAQTESLNNTINSQTSELVTQGDRQTGRVTTAITAQTQSVQNTLDNQTRSLNSTLEGMQKAIVDGLKNVTVRFSGGGGGGGSSGGGDGDGDGEGDGEDEGAGIDGFLDSLIDKLASRFTEDLGDGNDLFNSSDLDDTLDGIAAQEEQHADDVGSLMDDIGDGATSGIADQVTSRLPSLPSGGCVPLQFGPMEISCQAFNTIKLWLTWIIYFWTVVSIVDTFFRSEQRTA</sequence>
<feature type="region of interest" description="Disordered" evidence="1">
    <location>
        <begin position="418"/>
        <end position="448"/>
    </location>
</feature>
<evidence type="ECO:0000256" key="2">
    <source>
        <dbReference type="SAM" id="Phobius"/>
    </source>
</evidence>
<dbReference type="AlphaFoldDB" id="A0A0F9YMF3"/>
<protein>
    <submittedName>
        <fullName evidence="3">Uncharacterized protein</fullName>
    </submittedName>
</protein>
<comment type="caution">
    <text evidence="3">The sequence shown here is derived from an EMBL/GenBank/DDBJ whole genome shotgun (WGS) entry which is preliminary data.</text>
</comment>
<feature type="transmembrane region" description="Helical" evidence="2">
    <location>
        <begin position="549"/>
        <end position="567"/>
    </location>
</feature>
<proteinExistence type="predicted"/>
<keyword evidence="2" id="KW-0472">Membrane</keyword>
<gene>
    <name evidence="3" type="ORF">LCGC14_0074350</name>
</gene>
<name>A0A0F9YMF3_9ZZZZ</name>
<feature type="region of interest" description="Disordered" evidence="1">
    <location>
        <begin position="264"/>
        <end position="302"/>
    </location>
</feature>